<dbReference type="Gene3D" id="1.10.510.10">
    <property type="entry name" value="Transferase(Phosphotransferase) domain 1"/>
    <property type="match status" value="1"/>
</dbReference>
<evidence type="ECO:0000256" key="10">
    <source>
        <dbReference type="RuleBase" id="RU000304"/>
    </source>
</evidence>
<keyword evidence="13" id="KW-1185">Reference proteome</keyword>
<dbReference type="GO" id="GO:0004674">
    <property type="term" value="F:protein serine/threonine kinase activity"/>
    <property type="evidence" value="ECO:0007669"/>
    <property type="project" value="UniProtKB-KW"/>
</dbReference>
<dbReference type="PANTHER" id="PTHR43895:SF32">
    <property type="entry name" value="SERINE_THREONINE-PROTEIN KINASE CHK1"/>
    <property type="match status" value="1"/>
</dbReference>
<dbReference type="PROSITE" id="PS50011">
    <property type="entry name" value="PROTEIN_KINASE_DOM"/>
    <property type="match status" value="1"/>
</dbReference>
<dbReference type="STRING" id="1077348.A0A2G8SBM5"/>
<evidence type="ECO:0000256" key="1">
    <source>
        <dbReference type="ARBA" id="ARBA00012513"/>
    </source>
</evidence>
<dbReference type="SUPFAM" id="SSF56112">
    <property type="entry name" value="Protein kinase-like (PK-like)"/>
    <property type="match status" value="1"/>
</dbReference>
<evidence type="ECO:0000256" key="5">
    <source>
        <dbReference type="ARBA" id="ARBA00022777"/>
    </source>
</evidence>
<evidence type="ECO:0000313" key="13">
    <source>
        <dbReference type="Proteomes" id="UP000230002"/>
    </source>
</evidence>
<dbReference type="InterPro" id="IPR017441">
    <property type="entry name" value="Protein_kinase_ATP_BS"/>
</dbReference>
<gene>
    <name evidence="12" type="ORF">GSI_05857</name>
</gene>
<dbReference type="PROSITE" id="PS00108">
    <property type="entry name" value="PROTEIN_KINASE_ST"/>
    <property type="match status" value="1"/>
</dbReference>
<protein>
    <recommendedName>
        <fullName evidence="1">non-specific serine/threonine protein kinase</fullName>
        <ecNumber evidence="1">2.7.11.1</ecNumber>
    </recommendedName>
</protein>
<dbReference type="PROSITE" id="PS00107">
    <property type="entry name" value="PROTEIN_KINASE_ATP"/>
    <property type="match status" value="1"/>
</dbReference>
<comment type="catalytic activity">
    <reaction evidence="7">
        <text>L-threonyl-[protein] + ATP = O-phospho-L-threonyl-[protein] + ADP + H(+)</text>
        <dbReference type="Rhea" id="RHEA:46608"/>
        <dbReference type="Rhea" id="RHEA-COMP:11060"/>
        <dbReference type="Rhea" id="RHEA-COMP:11605"/>
        <dbReference type="ChEBI" id="CHEBI:15378"/>
        <dbReference type="ChEBI" id="CHEBI:30013"/>
        <dbReference type="ChEBI" id="CHEBI:30616"/>
        <dbReference type="ChEBI" id="CHEBI:61977"/>
        <dbReference type="ChEBI" id="CHEBI:456216"/>
        <dbReference type="EC" id="2.7.11.1"/>
    </reaction>
</comment>
<keyword evidence="6 9" id="KW-0067">ATP-binding</keyword>
<evidence type="ECO:0000259" key="11">
    <source>
        <dbReference type="PROSITE" id="PS50011"/>
    </source>
</evidence>
<evidence type="ECO:0000256" key="4">
    <source>
        <dbReference type="ARBA" id="ARBA00022741"/>
    </source>
</evidence>
<dbReference type="GO" id="GO:0005524">
    <property type="term" value="F:ATP binding"/>
    <property type="evidence" value="ECO:0007669"/>
    <property type="project" value="UniProtKB-UniRule"/>
</dbReference>
<dbReference type="PANTHER" id="PTHR43895">
    <property type="entry name" value="CALCIUM/CALMODULIN-DEPENDENT PROTEIN KINASE KINASE-RELATED"/>
    <property type="match status" value="1"/>
</dbReference>
<sequence>MAASNSITDITGCIIHDRYQLVEMLGCGSYGIVYKAIDLEVEDDSDNIVALKIMLLADQSDDDLATIEREVIMHSAASGIDGIVTLIDSFDDEMWCCIVMQYCNGGDLFDQSITKQAYVRNDELLRKAFLSLVDAVQACHELGIAHRDLKPENVFTSEDGSRCFLGDFSHATNEPMVCDFGVGTRKYMSPECIGKITHQQPYDPYLSDIWSLGIILCTMVAGGNPWKRATYSDARFCQFLADPDFLYNTFPMSAGAQDIIQGLLSPCPDARTSLPVLREAIFSLDTFFRVPPAYDSDLEFKVEYVVPEQIYGDSRQRTDTVVIRIENAGGDVEPESAYTIMALEIDILCGAPEPGVRAPWDCSAGSAMDVDVDVDDGSPCSSSRDDGKPGVFVLDRPVATDITAHVLCDEAMAEV</sequence>
<dbReference type="Proteomes" id="UP000230002">
    <property type="component" value="Unassembled WGS sequence"/>
</dbReference>
<dbReference type="Pfam" id="PF00069">
    <property type="entry name" value="Pkinase"/>
    <property type="match status" value="1"/>
</dbReference>
<keyword evidence="4 9" id="KW-0547">Nucleotide-binding</keyword>
<accession>A0A2G8SBM5</accession>
<name>A0A2G8SBM5_9APHY</name>
<dbReference type="InterPro" id="IPR000719">
    <property type="entry name" value="Prot_kinase_dom"/>
</dbReference>
<comment type="catalytic activity">
    <reaction evidence="8">
        <text>L-seryl-[protein] + ATP = O-phospho-L-seryl-[protein] + ADP + H(+)</text>
        <dbReference type="Rhea" id="RHEA:17989"/>
        <dbReference type="Rhea" id="RHEA-COMP:9863"/>
        <dbReference type="Rhea" id="RHEA-COMP:11604"/>
        <dbReference type="ChEBI" id="CHEBI:15378"/>
        <dbReference type="ChEBI" id="CHEBI:29999"/>
        <dbReference type="ChEBI" id="CHEBI:30616"/>
        <dbReference type="ChEBI" id="CHEBI:83421"/>
        <dbReference type="ChEBI" id="CHEBI:456216"/>
        <dbReference type="EC" id="2.7.11.1"/>
    </reaction>
</comment>
<dbReference type="EC" id="2.7.11.1" evidence="1"/>
<dbReference type="SMART" id="SM00220">
    <property type="entry name" value="S_TKc"/>
    <property type="match status" value="1"/>
</dbReference>
<keyword evidence="3" id="KW-0808">Transferase</keyword>
<comment type="caution">
    <text evidence="12">The sequence shown here is derived from an EMBL/GenBank/DDBJ whole genome shotgun (WGS) entry which is preliminary data.</text>
</comment>
<comment type="similarity">
    <text evidence="10">Belongs to the protein kinase superfamily.</text>
</comment>
<dbReference type="OrthoDB" id="541276at2759"/>
<reference evidence="12 13" key="1">
    <citation type="journal article" date="2015" name="Sci. Rep.">
        <title>Chromosome-level genome map provides insights into diverse defense mechanisms in the medicinal fungus Ganoderma sinense.</title>
        <authorList>
            <person name="Zhu Y."/>
            <person name="Xu J."/>
            <person name="Sun C."/>
            <person name="Zhou S."/>
            <person name="Xu H."/>
            <person name="Nelson D.R."/>
            <person name="Qian J."/>
            <person name="Song J."/>
            <person name="Luo H."/>
            <person name="Xiang L."/>
            <person name="Li Y."/>
            <person name="Xu Z."/>
            <person name="Ji A."/>
            <person name="Wang L."/>
            <person name="Lu S."/>
            <person name="Hayward A."/>
            <person name="Sun W."/>
            <person name="Li X."/>
            <person name="Schwartz D.C."/>
            <person name="Wang Y."/>
            <person name="Chen S."/>
        </authorList>
    </citation>
    <scope>NUCLEOTIDE SEQUENCE [LARGE SCALE GENOMIC DNA]</scope>
    <source>
        <strain evidence="12 13">ZZ0214-1</strain>
    </source>
</reference>
<feature type="binding site" evidence="9">
    <location>
        <position position="52"/>
    </location>
    <ligand>
        <name>ATP</name>
        <dbReference type="ChEBI" id="CHEBI:30616"/>
    </ligand>
</feature>
<evidence type="ECO:0000256" key="9">
    <source>
        <dbReference type="PROSITE-ProRule" id="PRU10141"/>
    </source>
</evidence>
<keyword evidence="2 10" id="KW-0723">Serine/threonine-protein kinase</keyword>
<dbReference type="InterPro" id="IPR011009">
    <property type="entry name" value="Kinase-like_dom_sf"/>
</dbReference>
<evidence type="ECO:0000256" key="6">
    <source>
        <dbReference type="ARBA" id="ARBA00022840"/>
    </source>
</evidence>
<evidence type="ECO:0000256" key="7">
    <source>
        <dbReference type="ARBA" id="ARBA00047899"/>
    </source>
</evidence>
<dbReference type="EMBL" id="AYKW01000012">
    <property type="protein sequence ID" value="PIL31160.1"/>
    <property type="molecule type" value="Genomic_DNA"/>
</dbReference>
<evidence type="ECO:0000256" key="3">
    <source>
        <dbReference type="ARBA" id="ARBA00022679"/>
    </source>
</evidence>
<keyword evidence="5" id="KW-0418">Kinase</keyword>
<dbReference type="AlphaFoldDB" id="A0A2G8SBM5"/>
<dbReference type="InterPro" id="IPR008271">
    <property type="entry name" value="Ser/Thr_kinase_AS"/>
</dbReference>
<evidence type="ECO:0000256" key="8">
    <source>
        <dbReference type="ARBA" id="ARBA00048679"/>
    </source>
</evidence>
<dbReference type="GO" id="GO:0007165">
    <property type="term" value="P:signal transduction"/>
    <property type="evidence" value="ECO:0007669"/>
    <property type="project" value="TreeGrafter"/>
</dbReference>
<proteinExistence type="inferred from homology"/>
<organism evidence="12 13">
    <name type="scientific">Ganoderma sinense ZZ0214-1</name>
    <dbReference type="NCBI Taxonomy" id="1077348"/>
    <lineage>
        <taxon>Eukaryota</taxon>
        <taxon>Fungi</taxon>
        <taxon>Dikarya</taxon>
        <taxon>Basidiomycota</taxon>
        <taxon>Agaricomycotina</taxon>
        <taxon>Agaricomycetes</taxon>
        <taxon>Polyporales</taxon>
        <taxon>Polyporaceae</taxon>
        <taxon>Ganoderma</taxon>
    </lineage>
</organism>
<evidence type="ECO:0000256" key="2">
    <source>
        <dbReference type="ARBA" id="ARBA00022527"/>
    </source>
</evidence>
<evidence type="ECO:0000313" key="12">
    <source>
        <dbReference type="EMBL" id="PIL31160.1"/>
    </source>
</evidence>
<feature type="domain" description="Protein kinase" evidence="11">
    <location>
        <begin position="19"/>
        <end position="288"/>
    </location>
</feature>